<dbReference type="AlphaFoldDB" id="A0A6J1MBU8"/>
<proteinExistence type="predicted"/>
<dbReference type="InterPro" id="IPR002181">
    <property type="entry name" value="Fibrinogen_a/b/g_C_dom"/>
</dbReference>
<name>A0A6J1MBU8_DROHY</name>
<dbReference type="GeneID" id="111603365"/>
<protein>
    <submittedName>
        <fullName evidence="3">Fibrinogen-like protein A</fullName>
    </submittedName>
</protein>
<dbReference type="InterPro" id="IPR050373">
    <property type="entry name" value="Fibrinogen_C-term_domain"/>
</dbReference>
<evidence type="ECO:0000313" key="2">
    <source>
        <dbReference type="Proteomes" id="UP000504633"/>
    </source>
</evidence>
<dbReference type="InterPro" id="IPR014716">
    <property type="entry name" value="Fibrinogen_a/b/g_C_1"/>
</dbReference>
<dbReference type="KEGG" id="dhe:111603365"/>
<evidence type="ECO:0000259" key="1">
    <source>
        <dbReference type="PROSITE" id="PS51406"/>
    </source>
</evidence>
<dbReference type="RefSeq" id="XP_023176682.2">
    <property type="nucleotide sequence ID" value="XM_023320914.2"/>
</dbReference>
<keyword evidence="2" id="KW-1185">Reference proteome</keyword>
<dbReference type="SUPFAM" id="SSF56496">
    <property type="entry name" value="Fibrinogen C-terminal domain-like"/>
    <property type="match status" value="1"/>
</dbReference>
<dbReference type="Proteomes" id="UP000504633">
    <property type="component" value="Unplaced"/>
</dbReference>
<dbReference type="GO" id="GO:0005615">
    <property type="term" value="C:extracellular space"/>
    <property type="evidence" value="ECO:0007669"/>
    <property type="project" value="TreeGrafter"/>
</dbReference>
<sequence>MTLEALVTALTCLSTPSTTLPGNVVTNILTNSIEPYRNHTDGCPAAVLGALLMRVQHMADELQSLRADLSEVQQFIEKHKSQVPAVPIESRIMSFQPLVPNVAREVDDTPRNCINQKHGQVRIRIAPDVEPFYVNCDQQGHNGGWLVIAYRFDGSEDFYRDWHTYKTGFGSLNSEFFIGLEKLHRLTNRDDHELLIKMRNEKDEYFAIYDQFSIGSEAEKYFLYVLGSYKGNAGNALQHHAGNKFTTFDQDNDDNGQNCAGIHAGAWWYGLNCIHCNLFGTFQPKYSRKIGFHKGILWDHIEPGPEGSLRYVRMLIRPKKRT</sequence>
<dbReference type="PANTHER" id="PTHR19143">
    <property type="entry name" value="FIBRINOGEN/TENASCIN/ANGIOPOEITIN"/>
    <property type="match status" value="1"/>
</dbReference>
<feature type="domain" description="Fibrinogen C-terminal" evidence="1">
    <location>
        <begin position="104"/>
        <end position="320"/>
    </location>
</feature>
<evidence type="ECO:0000313" key="3">
    <source>
        <dbReference type="RefSeq" id="XP_023176682.2"/>
    </source>
</evidence>
<dbReference type="OrthoDB" id="6145874at2759"/>
<accession>A0A6J1MBU8</accession>
<gene>
    <name evidence="3" type="primary">LOC111603365</name>
</gene>
<dbReference type="SMART" id="SM00186">
    <property type="entry name" value="FBG"/>
    <property type="match status" value="1"/>
</dbReference>
<dbReference type="CDD" id="cd00087">
    <property type="entry name" value="FReD"/>
    <property type="match status" value="1"/>
</dbReference>
<reference evidence="3" key="1">
    <citation type="submission" date="2025-08" db="UniProtKB">
        <authorList>
            <consortium name="RefSeq"/>
        </authorList>
    </citation>
    <scope>IDENTIFICATION</scope>
    <source>
        <strain evidence="3">15085-1641.00</strain>
        <tissue evidence="3">Whole body</tissue>
    </source>
</reference>
<dbReference type="PROSITE" id="PS51406">
    <property type="entry name" value="FIBRINOGEN_C_2"/>
    <property type="match status" value="1"/>
</dbReference>
<organism evidence="2 3">
    <name type="scientific">Drosophila hydei</name>
    <name type="common">Fruit fly</name>
    <dbReference type="NCBI Taxonomy" id="7224"/>
    <lineage>
        <taxon>Eukaryota</taxon>
        <taxon>Metazoa</taxon>
        <taxon>Ecdysozoa</taxon>
        <taxon>Arthropoda</taxon>
        <taxon>Hexapoda</taxon>
        <taxon>Insecta</taxon>
        <taxon>Pterygota</taxon>
        <taxon>Neoptera</taxon>
        <taxon>Endopterygota</taxon>
        <taxon>Diptera</taxon>
        <taxon>Brachycera</taxon>
        <taxon>Muscomorpha</taxon>
        <taxon>Ephydroidea</taxon>
        <taxon>Drosophilidae</taxon>
        <taxon>Drosophila</taxon>
    </lineage>
</organism>
<dbReference type="PANTHER" id="PTHR19143:SF327">
    <property type="entry name" value="FI21813P1-RELATED"/>
    <property type="match status" value="1"/>
</dbReference>
<dbReference type="Pfam" id="PF00147">
    <property type="entry name" value="Fibrinogen_C"/>
    <property type="match status" value="1"/>
</dbReference>
<dbReference type="Gene3D" id="3.90.215.10">
    <property type="entry name" value="Gamma Fibrinogen, chain A, domain 1"/>
    <property type="match status" value="1"/>
</dbReference>
<dbReference type="OMA" id="YDQFSIG"/>
<dbReference type="InterPro" id="IPR036056">
    <property type="entry name" value="Fibrinogen-like_C"/>
</dbReference>